<sequence length="303" mass="34805">MRPLLATVLFFLALFVFHANAAIKDIQPLCQDSVDECLSKIRAQQSLLDKNTPPWWDLQVRRFDILFNFQRYDELYALLRPWLEATNLKGMPEYKPLVSLFFGKWLRASGREQEARIALTISLTGLRAQYEKMPSPQLGIRILNLLTVLGKTKEAQDFAEQLEGENYNAPVFYHEIFAELGHAALKEGDNAKHIEYRIKSLNWALKLPDYQQQAIAYSNYAVALRNNRNYQEAEQAFLNGLACAEQAKDIAQINSIKLRIAENATLGNDPEKARRWLKQISVEGLPSLQLSRYRKLVKDNAPH</sequence>
<evidence type="ECO:0000256" key="1">
    <source>
        <dbReference type="SAM" id="SignalP"/>
    </source>
</evidence>
<keyword evidence="3" id="KW-1185">Reference proteome</keyword>
<gene>
    <name evidence="2" type="ORF">RJ41_14215</name>
</gene>
<feature type="signal peptide" evidence="1">
    <location>
        <begin position="1"/>
        <end position="21"/>
    </location>
</feature>
<feature type="chain" id="PRO_5002099246" description="Tetratricopeptide repeat protein" evidence="1">
    <location>
        <begin position="22"/>
        <end position="303"/>
    </location>
</feature>
<evidence type="ECO:0000313" key="3">
    <source>
        <dbReference type="Proteomes" id="UP000031197"/>
    </source>
</evidence>
<dbReference type="SUPFAM" id="SSF48452">
    <property type="entry name" value="TPR-like"/>
    <property type="match status" value="1"/>
</dbReference>
<comment type="caution">
    <text evidence="2">The sequence shown here is derived from an EMBL/GenBank/DDBJ whole genome shotgun (WGS) entry which is preliminary data.</text>
</comment>
<dbReference type="AlphaFoldDB" id="A0A0B3XMM1"/>
<dbReference type="Proteomes" id="UP000031197">
    <property type="component" value="Unassembled WGS sequence"/>
</dbReference>
<organism evidence="2 3">
    <name type="scientific">Alteromonas marina</name>
    <dbReference type="NCBI Taxonomy" id="203795"/>
    <lineage>
        <taxon>Bacteria</taxon>
        <taxon>Pseudomonadati</taxon>
        <taxon>Pseudomonadota</taxon>
        <taxon>Gammaproteobacteria</taxon>
        <taxon>Alteromonadales</taxon>
        <taxon>Alteromonadaceae</taxon>
        <taxon>Alteromonas/Salinimonas group</taxon>
        <taxon>Alteromonas</taxon>
    </lineage>
</organism>
<dbReference type="InterPro" id="IPR011990">
    <property type="entry name" value="TPR-like_helical_dom_sf"/>
</dbReference>
<dbReference type="Gene3D" id="1.25.40.10">
    <property type="entry name" value="Tetratricopeptide repeat domain"/>
    <property type="match status" value="1"/>
</dbReference>
<reference evidence="2 3" key="1">
    <citation type="submission" date="2014-12" db="EMBL/GenBank/DDBJ databases">
        <title>Genome sequencing of Alteromonas marina AD001.</title>
        <authorList>
            <person name="Adrian T.G.S."/>
            <person name="Chan K.G."/>
        </authorList>
    </citation>
    <scope>NUCLEOTIDE SEQUENCE [LARGE SCALE GENOMIC DNA]</scope>
    <source>
        <strain evidence="2 3">AD001</strain>
    </source>
</reference>
<dbReference type="EMBL" id="JWLW01000033">
    <property type="protein sequence ID" value="KHT48625.1"/>
    <property type="molecule type" value="Genomic_DNA"/>
</dbReference>
<keyword evidence="1" id="KW-0732">Signal</keyword>
<dbReference type="RefSeq" id="WP_039222167.1">
    <property type="nucleotide sequence ID" value="NZ_JWLW01000033.1"/>
</dbReference>
<evidence type="ECO:0008006" key="4">
    <source>
        <dbReference type="Google" id="ProtNLM"/>
    </source>
</evidence>
<dbReference type="OrthoDB" id="6330707at2"/>
<accession>A0A0B3XMM1</accession>
<protein>
    <recommendedName>
        <fullName evidence="4">Tetratricopeptide repeat protein</fullName>
    </recommendedName>
</protein>
<proteinExistence type="predicted"/>
<evidence type="ECO:0000313" key="2">
    <source>
        <dbReference type="EMBL" id="KHT48625.1"/>
    </source>
</evidence>
<name>A0A0B3XMM1_9ALTE</name>